<dbReference type="GO" id="GO:0008616">
    <property type="term" value="P:tRNA queuosine(34) biosynthetic process"/>
    <property type="evidence" value="ECO:0007669"/>
    <property type="project" value="UniProtKB-KW"/>
</dbReference>
<evidence type="ECO:0000256" key="1">
    <source>
        <dbReference type="ARBA" id="ARBA00005061"/>
    </source>
</evidence>
<dbReference type="PANTHER" id="PTHR12589">
    <property type="entry name" value="PYRUVOYL TETRAHYDROBIOPTERIN SYNTHASE"/>
    <property type="match status" value="1"/>
</dbReference>
<feature type="binding site" evidence="10">
    <location>
        <position position="29"/>
    </location>
    <ligand>
        <name>Zn(2+)</name>
        <dbReference type="ChEBI" id="CHEBI:29105"/>
    </ligand>
</feature>
<dbReference type="GO" id="GO:0046872">
    <property type="term" value="F:metal ion binding"/>
    <property type="evidence" value="ECO:0007669"/>
    <property type="project" value="UniProtKB-KW"/>
</dbReference>
<dbReference type="EMBL" id="JACHIA010000038">
    <property type="protein sequence ID" value="MBB6074065.1"/>
    <property type="molecule type" value="Genomic_DNA"/>
</dbReference>
<dbReference type="GO" id="GO:0070497">
    <property type="term" value="F:6-carboxytetrahydropterin synthase activity"/>
    <property type="evidence" value="ECO:0007669"/>
    <property type="project" value="UniProtKB-EC"/>
</dbReference>
<evidence type="ECO:0000256" key="7">
    <source>
        <dbReference type="ARBA" id="ARBA00048807"/>
    </source>
</evidence>
<evidence type="ECO:0000256" key="4">
    <source>
        <dbReference type="ARBA" id="ARBA00022723"/>
    </source>
</evidence>
<gene>
    <name evidence="11" type="ORF">HNQ61_005746</name>
</gene>
<comment type="caution">
    <text evidence="11">The sequence shown here is derived from an EMBL/GenBank/DDBJ whole genome shotgun (WGS) entry which is preliminary data.</text>
</comment>
<evidence type="ECO:0000313" key="11">
    <source>
        <dbReference type="EMBL" id="MBB6074065.1"/>
    </source>
</evidence>
<keyword evidence="8" id="KW-0671">Queuosine biosynthesis</keyword>
<evidence type="ECO:0000256" key="6">
    <source>
        <dbReference type="ARBA" id="ARBA00023239"/>
    </source>
</evidence>
<evidence type="ECO:0000256" key="3">
    <source>
        <dbReference type="ARBA" id="ARBA00018141"/>
    </source>
</evidence>
<evidence type="ECO:0000256" key="5">
    <source>
        <dbReference type="ARBA" id="ARBA00022833"/>
    </source>
</evidence>
<keyword evidence="6 8" id="KW-0456">Lyase</keyword>
<dbReference type="InterPro" id="IPR007115">
    <property type="entry name" value="6-PTP_synth/QueD"/>
</dbReference>
<dbReference type="PIRSF" id="PIRSF006113">
    <property type="entry name" value="PTP_synth"/>
    <property type="match status" value="1"/>
</dbReference>
<comment type="cofactor">
    <cofactor evidence="8 10">
        <name>Zn(2+)</name>
        <dbReference type="ChEBI" id="CHEBI:29105"/>
    </cofactor>
    <text evidence="8 10">Binds 1 zinc ion per subunit.</text>
</comment>
<dbReference type="InterPro" id="IPR038418">
    <property type="entry name" value="6-PTP_synth/QueD_sf"/>
</dbReference>
<feature type="active site" description="Charge relay system" evidence="9">
    <location>
        <position position="112"/>
    </location>
</feature>
<accession>A0A841H6Z1</accession>
<comment type="similarity">
    <text evidence="2 8">Belongs to the PTPS family. QueD subfamily.</text>
</comment>
<comment type="pathway">
    <text evidence="1 8">Purine metabolism; 7-cyano-7-deazaguanine biosynthesis.</text>
</comment>
<protein>
    <recommendedName>
        <fullName evidence="3 8">6-carboxy-5,6,7,8-tetrahydropterin synthase</fullName>
        <ecNumber evidence="8">4.-.-.-</ecNumber>
    </recommendedName>
</protein>
<feature type="binding site" evidence="10">
    <location>
        <position position="14"/>
    </location>
    <ligand>
        <name>Zn(2+)</name>
        <dbReference type="ChEBI" id="CHEBI:29105"/>
    </ligand>
</feature>
<dbReference type="EC" id="4.-.-.-" evidence="8"/>
<dbReference type="AlphaFoldDB" id="A0A841H6Z1"/>
<feature type="active site" description="Proton acceptor" evidence="9">
    <location>
        <position position="23"/>
    </location>
</feature>
<name>A0A841H6Z1_9BACT</name>
<dbReference type="UniPathway" id="UPA00391"/>
<evidence type="ECO:0000256" key="8">
    <source>
        <dbReference type="PIRNR" id="PIRNR006113"/>
    </source>
</evidence>
<keyword evidence="5 8" id="KW-0862">Zinc</keyword>
<dbReference type="Pfam" id="PF01242">
    <property type="entry name" value="PTPS"/>
    <property type="match status" value="1"/>
</dbReference>
<keyword evidence="4 8" id="KW-0479">Metal-binding</keyword>
<organism evidence="11 12">
    <name type="scientific">Longimicrobium terrae</name>
    <dbReference type="NCBI Taxonomy" id="1639882"/>
    <lineage>
        <taxon>Bacteria</taxon>
        <taxon>Pseudomonadati</taxon>
        <taxon>Gemmatimonadota</taxon>
        <taxon>Longimicrobiia</taxon>
        <taxon>Longimicrobiales</taxon>
        <taxon>Longimicrobiaceae</taxon>
        <taxon>Longimicrobium</taxon>
    </lineage>
</organism>
<dbReference type="Gene3D" id="3.30.479.10">
    <property type="entry name" value="6-pyruvoyl tetrahydropterin synthase/QueD"/>
    <property type="match status" value="1"/>
</dbReference>
<feature type="active site" description="Charge relay system" evidence="9">
    <location>
        <position position="67"/>
    </location>
</feature>
<dbReference type="Proteomes" id="UP000582837">
    <property type="component" value="Unassembled WGS sequence"/>
</dbReference>
<dbReference type="PANTHER" id="PTHR12589:SF7">
    <property type="entry name" value="6-PYRUVOYL TETRAHYDROBIOPTERIN SYNTHASE"/>
    <property type="match status" value="1"/>
</dbReference>
<keyword evidence="12" id="KW-1185">Reference proteome</keyword>
<dbReference type="SUPFAM" id="SSF55620">
    <property type="entry name" value="Tetrahydrobiopterin biosynthesis enzymes-like"/>
    <property type="match status" value="1"/>
</dbReference>
<evidence type="ECO:0000256" key="10">
    <source>
        <dbReference type="PIRSR" id="PIRSR006113-2"/>
    </source>
</evidence>
<proteinExistence type="inferred from homology"/>
<sequence length="126" mass="14585">MFLLNVKAHYDSAHFLRNYHGKCENLHGHHYVVEAALSYDDVGPGGMAFDFTEAKVHLRAIANELDHKNINDVPPFTELEPSAENQARWIFEELQKRLGGEGEHLAYVRVWETPNQWAQYSPRPVW</sequence>
<dbReference type="RefSeq" id="WP_170039247.1">
    <property type="nucleotide sequence ID" value="NZ_JABDTL010000002.1"/>
</dbReference>
<reference evidence="11 12" key="1">
    <citation type="submission" date="2020-08" db="EMBL/GenBank/DDBJ databases">
        <title>Genomic Encyclopedia of Type Strains, Phase IV (KMG-IV): sequencing the most valuable type-strain genomes for metagenomic binning, comparative biology and taxonomic classification.</title>
        <authorList>
            <person name="Goeker M."/>
        </authorList>
    </citation>
    <scope>NUCLEOTIDE SEQUENCE [LARGE SCALE GENOMIC DNA]</scope>
    <source>
        <strain evidence="11 12">DSM 29007</strain>
    </source>
</reference>
<evidence type="ECO:0000256" key="2">
    <source>
        <dbReference type="ARBA" id="ARBA00008900"/>
    </source>
</evidence>
<feature type="binding site" evidence="10">
    <location>
        <position position="27"/>
    </location>
    <ligand>
        <name>Zn(2+)</name>
        <dbReference type="ChEBI" id="CHEBI:29105"/>
    </ligand>
</feature>
<evidence type="ECO:0000313" key="12">
    <source>
        <dbReference type="Proteomes" id="UP000582837"/>
    </source>
</evidence>
<comment type="catalytic activity">
    <reaction evidence="7 8">
        <text>7,8-dihydroneopterin 3'-triphosphate + H2O = 6-carboxy-5,6,7,8-tetrahydropterin + triphosphate + acetaldehyde + 2 H(+)</text>
        <dbReference type="Rhea" id="RHEA:27966"/>
        <dbReference type="ChEBI" id="CHEBI:15343"/>
        <dbReference type="ChEBI" id="CHEBI:15377"/>
        <dbReference type="ChEBI" id="CHEBI:15378"/>
        <dbReference type="ChEBI" id="CHEBI:18036"/>
        <dbReference type="ChEBI" id="CHEBI:58462"/>
        <dbReference type="ChEBI" id="CHEBI:61032"/>
        <dbReference type="EC" id="4.1.2.50"/>
    </reaction>
</comment>
<evidence type="ECO:0000256" key="9">
    <source>
        <dbReference type="PIRSR" id="PIRSR006113-1"/>
    </source>
</evidence>